<dbReference type="Pfam" id="PF12732">
    <property type="entry name" value="YtxH"/>
    <property type="match status" value="1"/>
</dbReference>
<keyword evidence="1" id="KW-1133">Transmembrane helix</keyword>
<dbReference type="InterPro" id="IPR052928">
    <property type="entry name" value="Desiccation-related_membrane"/>
</dbReference>
<evidence type="ECO:0000256" key="1">
    <source>
        <dbReference type="SAM" id="Phobius"/>
    </source>
</evidence>
<dbReference type="InterPro" id="IPR024623">
    <property type="entry name" value="YtxH"/>
</dbReference>
<dbReference type="RefSeq" id="WP_073367733.1">
    <property type="nucleotide sequence ID" value="NZ_FQWB01000001.1"/>
</dbReference>
<keyword evidence="1" id="KW-0472">Membrane</keyword>
<name>A0A1M5EZA9_9FLAO</name>
<feature type="transmembrane region" description="Helical" evidence="1">
    <location>
        <begin position="6"/>
        <end position="26"/>
    </location>
</feature>
<dbReference type="OrthoDB" id="598035at2"/>
<dbReference type="PANTHER" id="PTHR35792:SF2">
    <property type="entry name" value="GENERAL STRESS PROTEIN"/>
    <property type="match status" value="1"/>
</dbReference>
<evidence type="ECO:0000313" key="3">
    <source>
        <dbReference type="Proteomes" id="UP000184516"/>
    </source>
</evidence>
<dbReference type="Proteomes" id="UP000184516">
    <property type="component" value="Unassembled WGS sequence"/>
</dbReference>
<dbReference type="Gene3D" id="1.20.120.20">
    <property type="entry name" value="Apolipoprotein"/>
    <property type="match status" value="1"/>
</dbReference>
<dbReference type="STRING" id="468056.SAMN05443549_101553"/>
<gene>
    <name evidence="2" type="ORF">SAMN05443549_101553</name>
</gene>
<dbReference type="EMBL" id="FQWB01000001">
    <property type="protein sequence ID" value="SHF84549.1"/>
    <property type="molecule type" value="Genomic_DNA"/>
</dbReference>
<proteinExistence type="predicted"/>
<dbReference type="AlphaFoldDB" id="A0A1M5EZA9"/>
<dbReference type="PANTHER" id="PTHR35792">
    <property type="entry name" value="GENERAL STRESS PROTEIN"/>
    <property type="match status" value="1"/>
</dbReference>
<reference evidence="3" key="1">
    <citation type="submission" date="2016-11" db="EMBL/GenBank/DDBJ databases">
        <authorList>
            <person name="Varghese N."/>
            <person name="Submissions S."/>
        </authorList>
    </citation>
    <scope>NUCLEOTIDE SEQUENCE [LARGE SCALE GENOMIC DNA]</scope>
    <source>
        <strain evidence="3">DSM 19978</strain>
    </source>
</reference>
<keyword evidence="1" id="KW-0812">Transmembrane</keyword>
<protein>
    <submittedName>
        <fullName evidence="2">Gas vesicle protein</fullName>
    </submittedName>
</protein>
<evidence type="ECO:0000313" key="2">
    <source>
        <dbReference type="EMBL" id="SHF84549.1"/>
    </source>
</evidence>
<sequence length="118" mass="13078">MSNNTNSVLALLLGAAIGAGIGILFAPDKGSKTREKIKDGYDDAKDNLKHKLEDITHQLRNKFSGSKHDLEETYEDLVSSMSHKTEDVISFLETKLADLKAQNAKLQKKEMAGHDHEK</sequence>
<accession>A0A1M5EZA9</accession>
<dbReference type="SUPFAM" id="SSF58113">
    <property type="entry name" value="Apolipoprotein A-I"/>
    <property type="match status" value="1"/>
</dbReference>
<organism evidence="2 3">
    <name type="scientific">Flavobacterium fluvii</name>
    <dbReference type="NCBI Taxonomy" id="468056"/>
    <lineage>
        <taxon>Bacteria</taxon>
        <taxon>Pseudomonadati</taxon>
        <taxon>Bacteroidota</taxon>
        <taxon>Flavobacteriia</taxon>
        <taxon>Flavobacteriales</taxon>
        <taxon>Flavobacteriaceae</taxon>
        <taxon>Flavobacterium</taxon>
    </lineage>
</organism>
<keyword evidence="3" id="KW-1185">Reference proteome</keyword>